<dbReference type="PaxDb" id="65489-OBART06G11340.1"/>
<reference evidence="1" key="1">
    <citation type="journal article" date="2009" name="Rice">
        <title>De Novo Next Generation Sequencing of Plant Genomes.</title>
        <authorList>
            <person name="Rounsley S."/>
            <person name="Marri P.R."/>
            <person name="Yu Y."/>
            <person name="He R."/>
            <person name="Sisneros N."/>
            <person name="Goicoechea J.L."/>
            <person name="Lee S.J."/>
            <person name="Angelova A."/>
            <person name="Kudrna D."/>
            <person name="Luo M."/>
            <person name="Affourtit J."/>
            <person name="Desany B."/>
            <person name="Knight J."/>
            <person name="Niazi F."/>
            <person name="Egholm M."/>
            <person name="Wing R.A."/>
        </authorList>
    </citation>
    <scope>NUCLEOTIDE SEQUENCE [LARGE SCALE GENOMIC DNA]</scope>
    <source>
        <strain evidence="1">cv. IRGC 105608</strain>
    </source>
</reference>
<dbReference type="AlphaFoldDB" id="A0A0D3GFI3"/>
<sequence length="106" mass="11678">MSLMKSCKCVYLICLNSPLKERDASHKGIGGTKSQTKLGPRIPSWTRIQSPLDINLARLNTLLEERGETYMGKVSTLLSRRDVLSIRAKEGLGPDTGFLAFLSLPS</sequence>
<dbReference type="Gramene" id="OBART06G11340.1">
    <property type="protein sequence ID" value="OBART06G11340.1"/>
    <property type="gene ID" value="OBART06G11340"/>
</dbReference>
<dbReference type="HOGENOM" id="CLU_2227249_0_0_1"/>
<proteinExistence type="predicted"/>
<reference evidence="1" key="2">
    <citation type="submission" date="2015-03" db="UniProtKB">
        <authorList>
            <consortium name="EnsemblPlants"/>
        </authorList>
    </citation>
    <scope>IDENTIFICATION</scope>
</reference>
<protein>
    <submittedName>
        <fullName evidence="1">Uncharacterized protein</fullName>
    </submittedName>
</protein>
<dbReference type="Proteomes" id="UP000026960">
    <property type="component" value="Chromosome 6"/>
</dbReference>
<dbReference type="EnsemblPlants" id="OBART06G11340.1">
    <property type="protein sequence ID" value="OBART06G11340.1"/>
    <property type="gene ID" value="OBART06G11340"/>
</dbReference>
<organism evidence="1">
    <name type="scientific">Oryza barthii</name>
    <dbReference type="NCBI Taxonomy" id="65489"/>
    <lineage>
        <taxon>Eukaryota</taxon>
        <taxon>Viridiplantae</taxon>
        <taxon>Streptophyta</taxon>
        <taxon>Embryophyta</taxon>
        <taxon>Tracheophyta</taxon>
        <taxon>Spermatophyta</taxon>
        <taxon>Magnoliopsida</taxon>
        <taxon>Liliopsida</taxon>
        <taxon>Poales</taxon>
        <taxon>Poaceae</taxon>
        <taxon>BOP clade</taxon>
        <taxon>Oryzoideae</taxon>
        <taxon>Oryzeae</taxon>
        <taxon>Oryzinae</taxon>
        <taxon>Oryza</taxon>
    </lineage>
</organism>
<name>A0A0D3GFI3_9ORYZ</name>
<evidence type="ECO:0000313" key="2">
    <source>
        <dbReference type="Proteomes" id="UP000026960"/>
    </source>
</evidence>
<keyword evidence="2" id="KW-1185">Reference proteome</keyword>
<evidence type="ECO:0000313" key="1">
    <source>
        <dbReference type="EnsemblPlants" id="OBART06G11340.1"/>
    </source>
</evidence>
<accession>A0A0D3GFI3</accession>